<dbReference type="SUPFAM" id="SSF158745">
    <property type="entry name" value="LanC-like"/>
    <property type="match status" value="1"/>
</dbReference>
<accession>A0A366EL83</accession>
<evidence type="ECO:0000259" key="2">
    <source>
        <dbReference type="Pfam" id="PF13575"/>
    </source>
</evidence>
<dbReference type="InterPro" id="IPR017146">
    <property type="entry name" value="Lanti_2_LanM"/>
</dbReference>
<gene>
    <name evidence="3" type="ORF">DET59_11443</name>
</gene>
<keyword evidence="1" id="KW-0862">Zinc</keyword>
<dbReference type="GO" id="GO:0005975">
    <property type="term" value="P:carbohydrate metabolic process"/>
    <property type="evidence" value="ECO:0007669"/>
    <property type="project" value="InterPro"/>
</dbReference>
<dbReference type="InterPro" id="IPR007822">
    <property type="entry name" value="LANC-like"/>
</dbReference>
<dbReference type="AlphaFoldDB" id="A0A366EL83"/>
<dbReference type="GO" id="GO:0005886">
    <property type="term" value="C:plasma membrane"/>
    <property type="evidence" value="ECO:0007669"/>
    <property type="project" value="TreeGrafter"/>
</dbReference>
<dbReference type="Proteomes" id="UP000252118">
    <property type="component" value="Unassembled WGS sequence"/>
</dbReference>
<dbReference type="GO" id="GO:0046872">
    <property type="term" value="F:metal ion binding"/>
    <property type="evidence" value="ECO:0007669"/>
    <property type="project" value="UniProtKB-KW"/>
</dbReference>
<dbReference type="Pfam" id="PF13575">
    <property type="entry name" value="DUF4135"/>
    <property type="match status" value="1"/>
</dbReference>
<reference evidence="3 4" key="1">
    <citation type="submission" date="2018-06" db="EMBL/GenBank/DDBJ databases">
        <title>Freshwater and sediment microbial communities from various areas in North America, analyzing microbe dynamics in response to fracking.</title>
        <authorList>
            <person name="Lamendella R."/>
        </authorList>
    </citation>
    <scope>NUCLEOTIDE SEQUENCE [LARGE SCALE GENOMIC DNA]</scope>
    <source>
        <strain evidence="3 4">97B</strain>
    </source>
</reference>
<sequence>MTTTKLGLHLDSKAAVHALWMRERYNILKNNPIGLDDELSSLKKWREKKNIVSDEAFQLKLDYEGYLEEEYNNLTKVIPDNELHHYTSAVENSEWFKVFNTSLALLEEDETPIPSFDWSYPVKPFLLWAVEEWKNHFEKIKDHSVSVEVIVRELIQNLANELVSLLSRSAVLELHIYKLKEELTGDTPEERFSSFIEKQFGDPHQLVSFYTEYVTLARLLTTRTIFFVNNMKETLDHYVADYDELVSTMEIGNAKIVALKPGMGDTHQKGHTVIRFEFDSGQTVFYKPKNLKVALSYNHLIKWINSKNELLDMPFYKIICRDTYSWEYNIEKKECVNEKQIANFYERFGQILGIMYCLKGGDFHYENLIAQGEYPYIIDLETLFQQSPPLNFPDFANIKAKDAHVESVLFTSLLPQRFYRDVTDTEGIDMSGLNGKEQKLPYKVLSPKNFSTDEMVFDYSEIMLTNKDNLPKLNNEPVSFTAYVQQIIDGFRNSTALFVKYKSELLNDGLIDDFKDKVVRVILRATQRYVNMLSEGTHPDYTRDALYREHLMENMWTYPFKNKEVILHEINDMLEGDIPVFFNYPDSRDLIDGNGNRITNFLDRSSYELVRERIRDLSVDEIETQVSWLRVSLGDYDVNQQEKYSNQIVDPGNETMIDAQTLISEAQKIGDHLLKSSILSEDEKTMTWLDVTLGRNQSWSIEALPADFYDGLSGVALFYHHLYEVTEEARYKEAYEKIVENIKSVPEFTKQISAYYGKTSILQLGSRLTDGSSTELWLEQVEELEKSLNEEADHIDFLSGIAGVIQALLHLAEKNVDEKDRLLEIAGLYGDKLLTALETEKQSLIGGMAHGAAGISYVLFRLHDQLTYAKYYQAAIELLEIDRNYYVEETGAWQDGRKEDQVCLHQWCHGSAGIGLSRALTNTYYQDNNLISEMNTAAKNILKQGLKTDDGICHGNMGDTELYLTLYKQLKDPSHLHTAHAITQSVLDRMKQKGSYALRDIPGFDAIGLFTGQAGVGYQLLRLAKPESVPSLLY</sequence>
<dbReference type="PANTHER" id="PTHR12736:SF7">
    <property type="entry name" value="LANC-LIKE PROTEIN 3"/>
    <property type="match status" value="1"/>
</dbReference>
<dbReference type="PRINTS" id="PR01950">
    <property type="entry name" value="LANCSUPER"/>
</dbReference>
<feature type="domain" description="Lantibiotic biosynthesis protein dehydration" evidence="2">
    <location>
        <begin position="213"/>
        <end position="582"/>
    </location>
</feature>
<dbReference type="Pfam" id="PF05147">
    <property type="entry name" value="LANC_like"/>
    <property type="match status" value="1"/>
</dbReference>
<dbReference type="PANTHER" id="PTHR12736">
    <property type="entry name" value="LANC-LIKE PROTEIN"/>
    <property type="match status" value="1"/>
</dbReference>
<dbReference type="GO" id="GO:0031179">
    <property type="term" value="P:peptide modification"/>
    <property type="evidence" value="ECO:0007669"/>
    <property type="project" value="InterPro"/>
</dbReference>
<dbReference type="InterPro" id="IPR012341">
    <property type="entry name" value="6hp_glycosidase-like_sf"/>
</dbReference>
<dbReference type="EMBL" id="QNRJ01000014">
    <property type="protein sequence ID" value="RBP02480.1"/>
    <property type="molecule type" value="Genomic_DNA"/>
</dbReference>
<feature type="binding site" evidence="1">
    <location>
        <position position="954"/>
    </location>
    <ligand>
        <name>Zn(2+)</name>
        <dbReference type="ChEBI" id="CHEBI:29105"/>
    </ligand>
</feature>
<evidence type="ECO:0000313" key="3">
    <source>
        <dbReference type="EMBL" id="RBP02480.1"/>
    </source>
</evidence>
<feature type="binding site" evidence="1">
    <location>
        <position position="953"/>
    </location>
    <ligand>
        <name>Zn(2+)</name>
        <dbReference type="ChEBI" id="CHEBI:29105"/>
    </ligand>
</feature>
<name>A0A366EL83_9BACI</name>
<dbReference type="InterPro" id="IPR025410">
    <property type="entry name" value="Lant_dehyd"/>
</dbReference>
<proteinExistence type="predicted"/>
<dbReference type="RefSeq" id="WP_113970548.1">
    <property type="nucleotide sequence ID" value="NZ_QNRJ01000014.1"/>
</dbReference>
<protein>
    <submittedName>
        <fullName evidence="3">Type 2 lantibiotic biosynthesis protein LanM</fullName>
    </submittedName>
</protein>
<keyword evidence="1" id="KW-0479">Metal-binding</keyword>
<dbReference type="OrthoDB" id="9148343at2"/>
<dbReference type="SMART" id="SM01260">
    <property type="entry name" value="LANC_like"/>
    <property type="match status" value="1"/>
</dbReference>
<dbReference type="NCBIfam" id="TIGR03897">
    <property type="entry name" value="lanti_2_LanM"/>
    <property type="match status" value="1"/>
</dbReference>
<evidence type="ECO:0000313" key="4">
    <source>
        <dbReference type="Proteomes" id="UP000252118"/>
    </source>
</evidence>
<dbReference type="Gene3D" id="1.50.10.10">
    <property type="match status" value="1"/>
</dbReference>
<organism evidence="3 4">
    <name type="scientific">Rossellomorea aquimaris</name>
    <dbReference type="NCBI Taxonomy" id="189382"/>
    <lineage>
        <taxon>Bacteria</taxon>
        <taxon>Bacillati</taxon>
        <taxon>Bacillota</taxon>
        <taxon>Bacilli</taxon>
        <taxon>Bacillales</taxon>
        <taxon>Bacillaceae</taxon>
        <taxon>Rossellomorea</taxon>
    </lineage>
</organism>
<dbReference type="PIRSF" id="PIRSF037228">
    <property type="entry name" value="Lant_mod_RumM"/>
    <property type="match status" value="1"/>
</dbReference>
<feature type="binding site" evidence="1">
    <location>
        <position position="908"/>
    </location>
    <ligand>
        <name>Zn(2+)</name>
        <dbReference type="ChEBI" id="CHEBI:29105"/>
    </ligand>
</feature>
<comment type="caution">
    <text evidence="3">The sequence shown here is derived from an EMBL/GenBank/DDBJ whole genome shotgun (WGS) entry which is preliminary data.</text>
</comment>
<dbReference type="CDD" id="cd04792">
    <property type="entry name" value="LanM-like"/>
    <property type="match status" value="1"/>
</dbReference>
<evidence type="ECO:0000256" key="1">
    <source>
        <dbReference type="PIRSR" id="PIRSR607822-1"/>
    </source>
</evidence>